<dbReference type="AlphaFoldDB" id="A0AA39FSW1"/>
<protein>
    <submittedName>
        <fullName evidence="1">Uncharacterized protein</fullName>
    </submittedName>
</protein>
<name>A0AA39FSW1_MICHY</name>
<evidence type="ECO:0000313" key="1">
    <source>
        <dbReference type="EMBL" id="KAK0175244.1"/>
    </source>
</evidence>
<keyword evidence="2" id="KW-1185">Reference proteome</keyword>
<dbReference type="EMBL" id="JAQQBR010000005">
    <property type="protein sequence ID" value="KAK0175244.1"/>
    <property type="molecule type" value="Genomic_DNA"/>
</dbReference>
<reference evidence="1" key="1">
    <citation type="journal article" date="2023" name="bioRxiv">
        <title>Scaffold-level genome assemblies of two parasitoid biocontrol wasps reveal the parthenogenesis mechanism and an associated novel virus.</title>
        <authorList>
            <person name="Inwood S."/>
            <person name="Skelly J."/>
            <person name="Guhlin J."/>
            <person name="Harrop T."/>
            <person name="Goldson S."/>
            <person name="Dearden P."/>
        </authorList>
    </citation>
    <scope>NUCLEOTIDE SEQUENCE</scope>
    <source>
        <strain evidence="1">Lincoln</strain>
        <tissue evidence="1">Whole body</tissue>
    </source>
</reference>
<evidence type="ECO:0000313" key="2">
    <source>
        <dbReference type="Proteomes" id="UP001168972"/>
    </source>
</evidence>
<proteinExistence type="predicted"/>
<dbReference type="Proteomes" id="UP001168972">
    <property type="component" value="Unassembled WGS sequence"/>
</dbReference>
<accession>A0AA39FSW1</accession>
<reference evidence="1" key="2">
    <citation type="submission" date="2023-03" db="EMBL/GenBank/DDBJ databases">
        <authorList>
            <person name="Inwood S.N."/>
            <person name="Skelly J.G."/>
            <person name="Guhlin J."/>
            <person name="Harrop T.W.R."/>
            <person name="Goldson S.G."/>
            <person name="Dearden P.K."/>
        </authorList>
    </citation>
    <scope>NUCLEOTIDE SEQUENCE</scope>
    <source>
        <strain evidence="1">Lincoln</strain>
        <tissue evidence="1">Whole body</tissue>
    </source>
</reference>
<organism evidence="1 2">
    <name type="scientific">Microctonus hyperodae</name>
    <name type="common">Parasitoid wasp</name>
    <dbReference type="NCBI Taxonomy" id="165561"/>
    <lineage>
        <taxon>Eukaryota</taxon>
        <taxon>Metazoa</taxon>
        <taxon>Ecdysozoa</taxon>
        <taxon>Arthropoda</taxon>
        <taxon>Hexapoda</taxon>
        <taxon>Insecta</taxon>
        <taxon>Pterygota</taxon>
        <taxon>Neoptera</taxon>
        <taxon>Endopterygota</taxon>
        <taxon>Hymenoptera</taxon>
        <taxon>Apocrita</taxon>
        <taxon>Ichneumonoidea</taxon>
        <taxon>Braconidae</taxon>
        <taxon>Euphorinae</taxon>
        <taxon>Microctonus</taxon>
    </lineage>
</organism>
<sequence length="295" mass="33859">MWQAIPDELSTTIVDENGVEIELKWLKTNQFLANEHLPIWRAHPHANLFKDDQVMKSLGNFQMYHDLKESSAVFYLEQHDSLFGIIGTKYLLIGFPVKKLQEKHTVGQTKYLIGLTPIKNNIASIPKMDSKNLPFKKRPYQDNEASTSCDDPNSLYGKGQRFNEEPEYKQLGPFYPEILILVSHDAMKTLNHKFSLGDNLKEHIMYILILLNGVSMIFAKLARDVEININIAGIIFEDVPGAFPFSTSYYINGQLICPNQQLVSNSISNYINEAKSIHDEKFNEDSFDFFLFLTE</sequence>
<gene>
    <name evidence="1" type="ORF">PV327_009008</name>
</gene>
<comment type="caution">
    <text evidence="1">The sequence shown here is derived from an EMBL/GenBank/DDBJ whole genome shotgun (WGS) entry which is preliminary data.</text>
</comment>